<comment type="caution">
    <text evidence="1">The sequence shown here is derived from an EMBL/GenBank/DDBJ whole genome shotgun (WGS) entry which is preliminary data.</text>
</comment>
<dbReference type="Proteomes" id="UP000257109">
    <property type="component" value="Unassembled WGS sequence"/>
</dbReference>
<evidence type="ECO:0000313" key="1">
    <source>
        <dbReference type="EMBL" id="RDX96254.1"/>
    </source>
</evidence>
<reference evidence="1" key="1">
    <citation type="submission" date="2018-05" db="EMBL/GenBank/DDBJ databases">
        <title>Draft genome of Mucuna pruriens seed.</title>
        <authorList>
            <person name="Nnadi N.E."/>
            <person name="Vos R."/>
            <person name="Hasami M.H."/>
            <person name="Devisetty U.K."/>
            <person name="Aguiy J.C."/>
        </authorList>
    </citation>
    <scope>NUCLEOTIDE SEQUENCE [LARGE SCALE GENOMIC DNA]</scope>
    <source>
        <strain evidence="1">JCA_2017</strain>
    </source>
</reference>
<keyword evidence="2" id="KW-1185">Reference proteome</keyword>
<organism evidence="1 2">
    <name type="scientific">Mucuna pruriens</name>
    <name type="common">Velvet bean</name>
    <name type="synonym">Dolichos pruriens</name>
    <dbReference type="NCBI Taxonomy" id="157652"/>
    <lineage>
        <taxon>Eukaryota</taxon>
        <taxon>Viridiplantae</taxon>
        <taxon>Streptophyta</taxon>
        <taxon>Embryophyta</taxon>
        <taxon>Tracheophyta</taxon>
        <taxon>Spermatophyta</taxon>
        <taxon>Magnoliopsida</taxon>
        <taxon>eudicotyledons</taxon>
        <taxon>Gunneridae</taxon>
        <taxon>Pentapetalae</taxon>
        <taxon>rosids</taxon>
        <taxon>fabids</taxon>
        <taxon>Fabales</taxon>
        <taxon>Fabaceae</taxon>
        <taxon>Papilionoideae</taxon>
        <taxon>50 kb inversion clade</taxon>
        <taxon>NPAAA clade</taxon>
        <taxon>indigoferoid/millettioid clade</taxon>
        <taxon>Phaseoleae</taxon>
        <taxon>Mucuna</taxon>
    </lineage>
</organism>
<feature type="non-terminal residue" evidence="1">
    <location>
        <position position="1"/>
    </location>
</feature>
<gene>
    <name evidence="1" type="ORF">CR513_21108</name>
</gene>
<proteinExistence type="predicted"/>
<accession>A0A371H0D2</accession>
<protein>
    <submittedName>
        <fullName evidence="1">Uncharacterized protein</fullName>
    </submittedName>
</protein>
<dbReference type="OrthoDB" id="1432655at2759"/>
<dbReference type="AlphaFoldDB" id="A0A371H0D2"/>
<name>A0A371H0D2_MUCPR</name>
<sequence>MAYQNYNYGWRCSSDEYQVYDPPVEATHPRHHHHHHNKGHVAFRTNYEDQVVQGREQEQRQESTRFGNHKAFKSVDQEAEAFILYEHNRMELARLKSTRGALCAFLSYMTPYHAICYDAICINY</sequence>
<dbReference type="EMBL" id="QJKJ01003931">
    <property type="protein sequence ID" value="RDX96254.1"/>
    <property type="molecule type" value="Genomic_DNA"/>
</dbReference>
<evidence type="ECO:0000313" key="2">
    <source>
        <dbReference type="Proteomes" id="UP000257109"/>
    </source>
</evidence>